<dbReference type="CDD" id="cd17470">
    <property type="entry name" value="T3SS_Flik_C"/>
    <property type="match status" value="1"/>
</dbReference>
<feature type="region of interest" description="Disordered" evidence="1">
    <location>
        <begin position="1"/>
        <end position="64"/>
    </location>
</feature>
<dbReference type="Pfam" id="PF02120">
    <property type="entry name" value="Flg_hook"/>
    <property type="match status" value="1"/>
</dbReference>
<dbReference type="Gene3D" id="3.30.750.140">
    <property type="match status" value="1"/>
</dbReference>
<dbReference type="Proteomes" id="UP000198611">
    <property type="component" value="Unassembled WGS sequence"/>
</dbReference>
<evidence type="ECO:0000313" key="4">
    <source>
        <dbReference type="Proteomes" id="UP000198611"/>
    </source>
</evidence>
<protein>
    <submittedName>
        <fullName evidence="3">Hook-length control protein FliK</fullName>
    </submittedName>
</protein>
<gene>
    <name evidence="3" type="ORF">SAMN05660831_00775</name>
</gene>
<reference evidence="3 4" key="1">
    <citation type="submission" date="2016-10" db="EMBL/GenBank/DDBJ databases">
        <authorList>
            <person name="de Groot N.N."/>
        </authorList>
    </citation>
    <scope>NUCLEOTIDE SEQUENCE [LARGE SCALE GENOMIC DNA]</scope>
    <source>
        <strain evidence="3 4">HL3</strain>
    </source>
</reference>
<accession>A0A1I1PG73</accession>
<dbReference type="EMBL" id="FOMJ01000001">
    <property type="protein sequence ID" value="SFD08787.1"/>
    <property type="molecule type" value="Genomic_DNA"/>
</dbReference>
<proteinExistence type="predicted"/>
<dbReference type="AlphaFoldDB" id="A0A1I1PG73"/>
<evidence type="ECO:0000256" key="1">
    <source>
        <dbReference type="SAM" id="MobiDB-lite"/>
    </source>
</evidence>
<evidence type="ECO:0000259" key="2">
    <source>
        <dbReference type="Pfam" id="PF02120"/>
    </source>
</evidence>
<feature type="domain" description="Flagellar hook-length control protein-like C-terminal" evidence="2">
    <location>
        <begin position="374"/>
        <end position="454"/>
    </location>
</feature>
<dbReference type="InterPro" id="IPR038610">
    <property type="entry name" value="FliK-like_C_sf"/>
</dbReference>
<organism evidence="3 4">
    <name type="scientific">Thiohalospira halophila DSM 15071</name>
    <dbReference type="NCBI Taxonomy" id="1123397"/>
    <lineage>
        <taxon>Bacteria</taxon>
        <taxon>Pseudomonadati</taxon>
        <taxon>Pseudomonadota</taxon>
        <taxon>Gammaproteobacteria</taxon>
        <taxon>Thiohalospirales</taxon>
        <taxon>Thiohalospiraceae</taxon>
        <taxon>Thiohalospira</taxon>
    </lineage>
</organism>
<name>A0A1I1PG73_9GAMM</name>
<dbReference type="InterPro" id="IPR052563">
    <property type="entry name" value="FliK"/>
</dbReference>
<dbReference type="PANTHER" id="PTHR37533">
    <property type="entry name" value="FLAGELLAR HOOK-LENGTH CONTROL PROTEIN"/>
    <property type="match status" value="1"/>
</dbReference>
<sequence length="502" mass="50315">MSAIAAQNTIAAQGTGRPAATQGSSDGGGDGFSKLLQAVRGAEGSGKGLPADGSELPEDGNPFADADTDLLKALFGIGKEGAEALTELSAEEGQALLARLQEMLGELDLKGGGGLGEQLAQLLQSGGGKDAEALANLLQSGGGEGERSLQGLLQEIAGSDEGLAAALRGIDGGNDAASIRQTAAALLASAGEGGGQGGSRGGLEALRQRLEGLDLPQSTRQRLEAALQGTEGRAATTEGLDTGRGESRLQAFLRAGLQSLGSNGQGEGERNLALKAMDGEGLMGRQGSLLGTSTGTGSEAGRSGETAAQRVAAMGLGTQAGSGGGFGSGFGGGFGASTGGFGSAFAGTSTAGTIANSPLGASVNGQGWNQAVGERVVFMARNGIQRADVRLHPQNLGPLDIRVSVQNEQASVTFNVQNATTRDAVEQALPRLRELFEQQGMDLVDVDVSDQQQQFAEEGDGRPGSGEHPGHGEVAANEEADGTVVSMTPDEVAARGGVDYYA</sequence>
<feature type="region of interest" description="Disordered" evidence="1">
    <location>
        <begin position="283"/>
        <end position="307"/>
    </location>
</feature>
<dbReference type="InterPro" id="IPR021136">
    <property type="entry name" value="Flagellar_hook_control-like_C"/>
</dbReference>
<dbReference type="STRING" id="1123397.SAMN05660831_00775"/>
<feature type="region of interest" description="Disordered" evidence="1">
    <location>
        <begin position="452"/>
        <end position="490"/>
    </location>
</feature>
<dbReference type="PANTHER" id="PTHR37533:SF2">
    <property type="entry name" value="FLAGELLAR HOOK-LENGTH CONTROL PROTEIN"/>
    <property type="match status" value="1"/>
</dbReference>
<feature type="compositionally biased region" description="Polar residues" evidence="1">
    <location>
        <begin position="1"/>
        <end position="12"/>
    </location>
</feature>
<keyword evidence="4" id="KW-1185">Reference proteome</keyword>
<feature type="compositionally biased region" description="Low complexity" evidence="1">
    <location>
        <begin position="285"/>
        <end position="306"/>
    </location>
</feature>
<evidence type="ECO:0000313" key="3">
    <source>
        <dbReference type="EMBL" id="SFD08787.1"/>
    </source>
</evidence>